<dbReference type="Proteomes" id="UP000815677">
    <property type="component" value="Unassembled WGS sequence"/>
</dbReference>
<proteinExistence type="predicted"/>
<organism evidence="1 2">
    <name type="scientific">Mycena chlorophos</name>
    <name type="common">Agaric fungus</name>
    <name type="synonym">Agaricus chlorophos</name>
    <dbReference type="NCBI Taxonomy" id="658473"/>
    <lineage>
        <taxon>Eukaryota</taxon>
        <taxon>Fungi</taxon>
        <taxon>Dikarya</taxon>
        <taxon>Basidiomycota</taxon>
        <taxon>Agaricomycotina</taxon>
        <taxon>Agaricomycetes</taxon>
        <taxon>Agaricomycetidae</taxon>
        <taxon>Agaricales</taxon>
        <taxon>Marasmiineae</taxon>
        <taxon>Mycenaceae</taxon>
        <taxon>Mycena</taxon>
    </lineage>
</organism>
<gene>
    <name evidence="1" type="ORF">MCHLO_00228</name>
</gene>
<dbReference type="EMBL" id="DF838040">
    <property type="protein sequence ID" value="GAT42515.1"/>
    <property type="molecule type" value="Genomic_DNA"/>
</dbReference>
<sequence length="317" mass="35273">MEELHRRLLLSPLYLASGYAVTNKRHVFKRKESGHVLCTQDGGQYKISILTVIGKVSHTGLFVDGLGGWRDTYVDTPIEKAKYQMQLERPEGTPFAPEWDAAIANMVTLQNGIKKTASARNLIVDDNPSERYLRFVKNVFEERTPAKPSTPFIILANSTDSQTAGYDTDAWPVPEEYEMLFFEAGQKHNFEPILAIDQDGARIGGSQIESALRGNIVIVHFSVRHYKLRENGNSNVYAPLRGNVECDRRGSWRRRSPVVESQRVDPGCETYYAGLQSTAASAVVHSVNTSTIWTTVIIDLTLDEDIEGEAGTHVGSG</sequence>
<reference evidence="1" key="1">
    <citation type="submission" date="2014-09" db="EMBL/GenBank/DDBJ databases">
        <title>Genome sequence of the luminous mushroom Mycena chlorophos for searching fungal bioluminescence genes.</title>
        <authorList>
            <person name="Tanaka Y."/>
            <person name="Kasuga D."/>
            <person name="Oba Y."/>
            <person name="Hase S."/>
            <person name="Sato K."/>
            <person name="Oba Y."/>
            <person name="Sakakibara Y."/>
        </authorList>
    </citation>
    <scope>NUCLEOTIDE SEQUENCE</scope>
</reference>
<evidence type="ECO:0000313" key="1">
    <source>
        <dbReference type="EMBL" id="GAT42515.1"/>
    </source>
</evidence>
<name>A0ABQ0KUD2_MYCCL</name>
<keyword evidence="2" id="KW-1185">Reference proteome</keyword>
<protein>
    <submittedName>
        <fullName evidence="1">Uncharacterized protein</fullName>
    </submittedName>
</protein>
<accession>A0ABQ0KUD2</accession>
<evidence type="ECO:0000313" key="2">
    <source>
        <dbReference type="Proteomes" id="UP000815677"/>
    </source>
</evidence>